<organism evidence="2 3">
    <name type="scientific">Monosiga brevicollis</name>
    <name type="common">Choanoflagellate</name>
    <dbReference type="NCBI Taxonomy" id="81824"/>
    <lineage>
        <taxon>Eukaryota</taxon>
        <taxon>Choanoflagellata</taxon>
        <taxon>Craspedida</taxon>
        <taxon>Salpingoecidae</taxon>
        <taxon>Monosiga</taxon>
    </lineage>
</organism>
<dbReference type="GeneID" id="5893923"/>
<name>A9V7B4_MONBE</name>
<dbReference type="RefSeq" id="XP_001748600.1">
    <property type="nucleotide sequence ID" value="XM_001748548.1"/>
</dbReference>
<proteinExistence type="predicted"/>
<protein>
    <submittedName>
        <fullName evidence="2">Uncharacterized protein</fullName>
    </submittedName>
</protein>
<dbReference type="Proteomes" id="UP000001357">
    <property type="component" value="Unassembled WGS sequence"/>
</dbReference>
<gene>
    <name evidence="2" type="ORF">MONBRDRAFT_10814</name>
</gene>
<dbReference type="EMBL" id="CH991565">
    <property type="protein sequence ID" value="EDQ86487.1"/>
    <property type="molecule type" value="Genomic_DNA"/>
</dbReference>
<dbReference type="KEGG" id="mbr:MONBRDRAFT_10814"/>
<dbReference type="InParanoid" id="A9V7B4"/>
<evidence type="ECO:0000313" key="2">
    <source>
        <dbReference type="EMBL" id="EDQ86487.1"/>
    </source>
</evidence>
<dbReference type="AlphaFoldDB" id="A9V7B4"/>
<keyword evidence="3" id="KW-1185">Reference proteome</keyword>
<evidence type="ECO:0000313" key="3">
    <source>
        <dbReference type="Proteomes" id="UP000001357"/>
    </source>
</evidence>
<evidence type="ECO:0000256" key="1">
    <source>
        <dbReference type="SAM" id="MobiDB-lite"/>
    </source>
</evidence>
<feature type="region of interest" description="Disordered" evidence="1">
    <location>
        <begin position="1"/>
        <end position="32"/>
    </location>
</feature>
<reference evidence="2 3" key="1">
    <citation type="journal article" date="2008" name="Nature">
        <title>The genome of the choanoflagellate Monosiga brevicollis and the origin of metazoans.</title>
        <authorList>
            <consortium name="JGI Sequencing"/>
            <person name="King N."/>
            <person name="Westbrook M.J."/>
            <person name="Young S.L."/>
            <person name="Kuo A."/>
            <person name="Abedin M."/>
            <person name="Chapman J."/>
            <person name="Fairclough S."/>
            <person name="Hellsten U."/>
            <person name="Isogai Y."/>
            <person name="Letunic I."/>
            <person name="Marr M."/>
            <person name="Pincus D."/>
            <person name="Putnam N."/>
            <person name="Rokas A."/>
            <person name="Wright K.J."/>
            <person name="Zuzow R."/>
            <person name="Dirks W."/>
            <person name="Good M."/>
            <person name="Goodstein D."/>
            <person name="Lemons D."/>
            <person name="Li W."/>
            <person name="Lyons J.B."/>
            <person name="Morris A."/>
            <person name="Nichols S."/>
            <person name="Richter D.J."/>
            <person name="Salamov A."/>
            <person name="Bork P."/>
            <person name="Lim W.A."/>
            <person name="Manning G."/>
            <person name="Miller W.T."/>
            <person name="McGinnis W."/>
            <person name="Shapiro H."/>
            <person name="Tjian R."/>
            <person name="Grigoriev I.V."/>
            <person name="Rokhsar D."/>
        </authorList>
    </citation>
    <scope>NUCLEOTIDE SEQUENCE [LARGE SCALE GENOMIC DNA]</scope>
    <source>
        <strain evidence="3">MX1 / ATCC 50154</strain>
    </source>
</reference>
<accession>A9V7B4</accession>
<sequence>MAARSSIRRLPVETGQGAGIGGGRGVRGMDRRESSELRDIELQVRAEELQIMEQSQSVLAQIEDYNARLQHLLAHPAMRTEQDVIGRCQRQVAMASSKLHRMRGRREEVTSKLDEAEQLAGSVRSLGTSRDTTVCHALNGLANTKLLYAAGEQLKPEVGVAPVTFPHPLF</sequence>
<feature type="compositionally biased region" description="Gly residues" evidence="1">
    <location>
        <begin position="16"/>
        <end position="26"/>
    </location>
</feature>